<keyword evidence="10" id="KW-1185">Reference proteome</keyword>
<gene>
    <name evidence="9" type="ORF">DVH24_025460</name>
</gene>
<dbReference type="PANTHER" id="PTHR31190:SF142">
    <property type="entry name" value="ETHYLENE-RESPONSIVE TRANSCRIPTION FACTOR RAP2-3"/>
    <property type="match status" value="1"/>
</dbReference>
<dbReference type="CDD" id="cd00018">
    <property type="entry name" value="AP2"/>
    <property type="match status" value="1"/>
</dbReference>
<evidence type="ECO:0000256" key="7">
    <source>
        <dbReference type="SAM" id="MobiDB-lite"/>
    </source>
</evidence>
<evidence type="ECO:0000256" key="3">
    <source>
        <dbReference type="ARBA" id="ARBA00023125"/>
    </source>
</evidence>
<name>A0A498HLZ6_MALDO</name>
<dbReference type="GO" id="GO:0003677">
    <property type="term" value="F:DNA binding"/>
    <property type="evidence" value="ECO:0007669"/>
    <property type="project" value="UniProtKB-KW"/>
</dbReference>
<keyword evidence="5" id="KW-0539">Nucleus</keyword>
<evidence type="ECO:0000256" key="5">
    <source>
        <dbReference type="ARBA" id="ARBA00023242"/>
    </source>
</evidence>
<evidence type="ECO:0000256" key="1">
    <source>
        <dbReference type="ARBA" id="ARBA00004123"/>
    </source>
</evidence>
<dbReference type="SUPFAM" id="SSF54171">
    <property type="entry name" value="DNA-binding domain"/>
    <property type="match status" value="1"/>
</dbReference>
<dbReference type="GO" id="GO:0009873">
    <property type="term" value="P:ethylene-activated signaling pathway"/>
    <property type="evidence" value="ECO:0007669"/>
    <property type="project" value="InterPro"/>
</dbReference>
<dbReference type="InterPro" id="IPR001471">
    <property type="entry name" value="AP2/ERF_dom"/>
</dbReference>
<reference evidence="9 10" key="1">
    <citation type="submission" date="2018-10" db="EMBL/GenBank/DDBJ databases">
        <title>A high-quality apple genome assembly.</title>
        <authorList>
            <person name="Hu J."/>
        </authorList>
    </citation>
    <scope>NUCLEOTIDE SEQUENCE [LARGE SCALE GENOMIC DNA]</scope>
    <source>
        <strain evidence="10">cv. HFTH1</strain>
        <tissue evidence="9">Young leaf</tissue>
    </source>
</reference>
<dbReference type="InterPro" id="IPR016177">
    <property type="entry name" value="DNA-bd_dom_sf"/>
</dbReference>
<evidence type="ECO:0000256" key="4">
    <source>
        <dbReference type="ARBA" id="ARBA00023163"/>
    </source>
</evidence>
<dbReference type="FunFam" id="3.30.730.10:FF:000001">
    <property type="entry name" value="Ethylene-responsive transcription factor 2"/>
    <property type="match status" value="1"/>
</dbReference>
<keyword evidence="2" id="KW-0805">Transcription regulation</keyword>
<comment type="similarity">
    <text evidence="6">Belongs to the AP2/ERF transcription factor family. ERF subfamily.</text>
</comment>
<feature type="region of interest" description="Disordered" evidence="7">
    <location>
        <begin position="180"/>
        <end position="201"/>
    </location>
</feature>
<comment type="subcellular location">
    <subcellularLocation>
        <location evidence="1">Nucleus</location>
    </subcellularLocation>
</comment>
<dbReference type="GO" id="GO:0003700">
    <property type="term" value="F:DNA-binding transcription factor activity"/>
    <property type="evidence" value="ECO:0007669"/>
    <property type="project" value="InterPro"/>
</dbReference>
<evidence type="ECO:0000259" key="8">
    <source>
        <dbReference type="PROSITE" id="PS51032"/>
    </source>
</evidence>
<dbReference type="EMBL" id="RDQH01000342">
    <property type="protein sequence ID" value="RXH71959.1"/>
    <property type="molecule type" value="Genomic_DNA"/>
</dbReference>
<evidence type="ECO:0000313" key="9">
    <source>
        <dbReference type="EMBL" id="RXH71959.1"/>
    </source>
</evidence>
<dbReference type="Pfam" id="PF00847">
    <property type="entry name" value="AP2"/>
    <property type="match status" value="1"/>
</dbReference>
<dbReference type="Proteomes" id="UP000290289">
    <property type="component" value="Chromosome 16"/>
</dbReference>
<dbReference type="Gene3D" id="3.30.730.10">
    <property type="entry name" value="AP2/ERF domain"/>
    <property type="match status" value="1"/>
</dbReference>
<dbReference type="PROSITE" id="PS51032">
    <property type="entry name" value="AP2_ERF"/>
    <property type="match status" value="1"/>
</dbReference>
<organism evidence="9 10">
    <name type="scientific">Malus domestica</name>
    <name type="common">Apple</name>
    <name type="synonym">Pyrus malus</name>
    <dbReference type="NCBI Taxonomy" id="3750"/>
    <lineage>
        <taxon>Eukaryota</taxon>
        <taxon>Viridiplantae</taxon>
        <taxon>Streptophyta</taxon>
        <taxon>Embryophyta</taxon>
        <taxon>Tracheophyta</taxon>
        <taxon>Spermatophyta</taxon>
        <taxon>Magnoliopsida</taxon>
        <taxon>eudicotyledons</taxon>
        <taxon>Gunneridae</taxon>
        <taxon>Pentapetalae</taxon>
        <taxon>rosids</taxon>
        <taxon>fabids</taxon>
        <taxon>Rosales</taxon>
        <taxon>Rosaceae</taxon>
        <taxon>Amygdaloideae</taxon>
        <taxon>Maleae</taxon>
        <taxon>Malus</taxon>
    </lineage>
</organism>
<proteinExistence type="inferred from homology"/>
<dbReference type="PRINTS" id="PR00367">
    <property type="entry name" value="ETHRSPELEMNT"/>
</dbReference>
<feature type="domain" description="AP2/ERF" evidence="8">
    <location>
        <begin position="125"/>
        <end position="182"/>
    </location>
</feature>
<dbReference type="InterPro" id="IPR044808">
    <property type="entry name" value="ERF_plant"/>
</dbReference>
<dbReference type="AlphaFoldDB" id="A0A498HLZ6"/>
<dbReference type="InterPro" id="IPR036955">
    <property type="entry name" value="AP2/ERF_dom_sf"/>
</dbReference>
<keyword evidence="3" id="KW-0238">DNA-binding</keyword>
<protein>
    <recommendedName>
        <fullName evidence="8">AP2/ERF domain-containing protein</fullName>
    </recommendedName>
</protein>
<evidence type="ECO:0000256" key="6">
    <source>
        <dbReference type="ARBA" id="ARBA00024343"/>
    </source>
</evidence>
<keyword evidence="4" id="KW-0804">Transcription</keyword>
<dbReference type="GO" id="GO:0005634">
    <property type="term" value="C:nucleus"/>
    <property type="evidence" value="ECO:0007669"/>
    <property type="project" value="UniProtKB-SubCell"/>
</dbReference>
<evidence type="ECO:0000313" key="10">
    <source>
        <dbReference type="Proteomes" id="UP000290289"/>
    </source>
</evidence>
<sequence length="309" mass="34085">MTSFLKALEERLLALCVCHEKALFSLKVSTRGNINMCGGAIISDFIAAKRGRKLTEKDLWSELDTISDLLGIDHSNSINKQPEDYKVVQKPKPSVTKATSDAKPKKATGAAAAAAAEGKRVRKNVYRGIRQRPWGKWAAEIRDPRKGVRVWLGTYNTAEEAARAYDEAAVRIRGDKAKLNFSQPPPSSLLPPLAPATPPPTKKRCIVAESTRVESTQPSFHTGSYYYDTFYQGDGDMYAKNEVADGDGGYELKEQISSLESFLGLDEVVAEQPSQVVSGSGDSDSLDPWMLDNLVTHLQQQQQRGQFLY</sequence>
<evidence type="ECO:0000256" key="2">
    <source>
        <dbReference type="ARBA" id="ARBA00023015"/>
    </source>
</evidence>
<comment type="caution">
    <text evidence="9">The sequence shown here is derived from an EMBL/GenBank/DDBJ whole genome shotgun (WGS) entry which is preliminary data.</text>
</comment>
<dbReference type="SMART" id="SM00380">
    <property type="entry name" value="AP2"/>
    <property type="match status" value="1"/>
</dbReference>
<dbReference type="PANTHER" id="PTHR31190">
    <property type="entry name" value="DNA-BINDING DOMAIN"/>
    <property type="match status" value="1"/>
</dbReference>
<feature type="compositionally biased region" description="Pro residues" evidence="7">
    <location>
        <begin position="183"/>
        <end position="200"/>
    </location>
</feature>
<accession>A0A498HLZ6</accession>